<dbReference type="Pfam" id="PF03466">
    <property type="entry name" value="LysR_substrate"/>
    <property type="match status" value="1"/>
</dbReference>
<evidence type="ECO:0000313" key="6">
    <source>
        <dbReference type="EMBL" id="CAD6561628.1"/>
    </source>
</evidence>
<evidence type="ECO:0000256" key="2">
    <source>
        <dbReference type="ARBA" id="ARBA00023015"/>
    </source>
</evidence>
<dbReference type="EMBL" id="CAJHCQ010000037">
    <property type="protein sequence ID" value="CAD6561628.1"/>
    <property type="molecule type" value="Genomic_DNA"/>
</dbReference>
<sequence length="275" mass="29875">MEELLGVPLFDRTERRLRPTPYAQAYEPRARRIILDEKEGARLLALMQSGESGSLAFGMGSSLAPILLEPIMLGLMSKSPGVRLHSVIETSERLVAALLAERLDFFVGDIRVAREHADLRVIALYPCTFGWFARRGHPLAGKRKVTFDDMRAYPLIAAGYVEPSLARRLGDLYGLSAPVIDYFSVTTDDVGTVHSVLQKSDAIVALTELAIISKLESGDAAALAVDPPLVMDLTLGIVHHAERTLVPAAQQAFEIVADCFSRVGARIAAGKASRP</sequence>
<dbReference type="PANTHER" id="PTHR30419:SF8">
    <property type="entry name" value="NITROGEN ASSIMILATION TRANSCRIPTIONAL ACTIVATOR-RELATED"/>
    <property type="match status" value="1"/>
</dbReference>
<keyword evidence="4" id="KW-0804">Transcription</keyword>
<dbReference type="Gene3D" id="1.10.10.10">
    <property type="entry name" value="Winged helix-like DNA-binding domain superfamily/Winged helix DNA-binding domain"/>
    <property type="match status" value="1"/>
</dbReference>
<keyword evidence="3" id="KW-0238">DNA-binding</keyword>
<evidence type="ECO:0000256" key="1">
    <source>
        <dbReference type="ARBA" id="ARBA00009437"/>
    </source>
</evidence>
<keyword evidence="2" id="KW-0805">Transcription regulation</keyword>
<dbReference type="Proteomes" id="UP000656319">
    <property type="component" value="Unassembled WGS sequence"/>
</dbReference>
<accession>A0ABM8PBA8</accession>
<dbReference type="InterPro" id="IPR036388">
    <property type="entry name" value="WH-like_DNA-bd_sf"/>
</dbReference>
<organism evidence="6 7">
    <name type="scientific">Paraburkholderia hiiakae</name>
    <dbReference type="NCBI Taxonomy" id="1081782"/>
    <lineage>
        <taxon>Bacteria</taxon>
        <taxon>Pseudomonadati</taxon>
        <taxon>Pseudomonadota</taxon>
        <taxon>Betaproteobacteria</taxon>
        <taxon>Burkholderiales</taxon>
        <taxon>Burkholderiaceae</taxon>
        <taxon>Paraburkholderia</taxon>
    </lineage>
</organism>
<feature type="domain" description="HTH lysR-type" evidence="5">
    <location>
        <begin position="1"/>
        <end position="20"/>
    </location>
</feature>
<proteinExistence type="inferred from homology"/>
<comment type="similarity">
    <text evidence="1">Belongs to the LysR transcriptional regulatory family.</text>
</comment>
<comment type="caution">
    <text evidence="6">The sequence shown here is derived from an EMBL/GenBank/DDBJ whole genome shotgun (WGS) entry which is preliminary data.</text>
</comment>
<name>A0ABM8PBA8_9BURK</name>
<dbReference type="PANTHER" id="PTHR30419">
    <property type="entry name" value="HTH-TYPE TRANSCRIPTIONAL REGULATOR YBHD"/>
    <property type="match status" value="1"/>
</dbReference>
<keyword evidence="7" id="KW-1185">Reference proteome</keyword>
<dbReference type="InterPro" id="IPR050950">
    <property type="entry name" value="HTH-type_LysR_regulators"/>
</dbReference>
<dbReference type="Gene3D" id="3.40.190.290">
    <property type="match status" value="1"/>
</dbReference>
<dbReference type="InterPro" id="IPR036390">
    <property type="entry name" value="WH_DNA-bd_sf"/>
</dbReference>
<dbReference type="InterPro" id="IPR005119">
    <property type="entry name" value="LysR_subst-bd"/>
</dbReference>
<evidence type="ECO:0000256" key="4">
    <source>
        <dbReference type="ARBA" id="ARBA00023163"/>
    </source>
</evidence>
<gene>
    <name evidence="6" type="ORF">LMG27952_07529</name>
</gene>
<dbReference type="InterPro" id="IPR000847">
    <property type="entry name" value="LysR_HTH_N"/>
</dbReference>
<reference evidence="6 7" key="1">
    <citation type="submission" date="2020-10" db="EMBL/GenBank/DDBJ databases">
        <authorList>
            <person name="Peeters C."/>
        </authorList>
    </citation>
    <scope>NUCLEOTIDE SEQUENCE [LARGE SCALE GENOMIC DNA]</scope>
    <source>
        <strain evidence="6 7">LMG 27952</strain>
    </source>
</reference>
<dbReference type="SUPFAM" id="SSF53850">
    <property type="entry name" value="Periplasmic binding protein-like II"/>
    <property type="match status" value="1"/>
</dbReference>
<protein>
    <recommendedName>
        <fullName evidence="5">HTH lysR-type domain-containing protein</fullName>
    </recommendedName>
</protein>
<dbReference type="PROSITE" id="PS50931">
    <property type="entry name" value="HTH_LYSR"/>
    <property type="match status" value="1"/>
</dbReference>
<dbReference type="SUPFAM" id="SSF46785">
    <property type="entry name" value="Winged helix' DNA-binding domain"/>
    <property type="match status" value="1"/>
</dbReference>
<evidence type="ECO:0000259" key="5">
    <source>
        <dbReference type="PROSITE" id="PS50931"/>
    </source>
</evidence>
<evidence type="ECO:0000313" key="7">
    <source>
        <dbReference type="Proteomes" id="UP000656319"/>
    </source>
</evidence>
<evidence type="ECO:0000256" key="3">
    <source>
        <dbReference type="ARBA" id="ARBA00023125"/>
    </source>
</evidence>